<dbReference type="GeneID" id="68093766"/>
<comment type="caution">
    <text evidence="1">The sequence shown here is derived from an EMBL/GenBank/DDBJ whole genome shotgun (WGS) entry which is preliminary data.</text>
</comment>
<dbReference type="SUPFAM" id="SSF160631">
    <property type="entry name" value="SMI1/KNR4-like"/>
    <property type="match status" value="1"/>
</dbReference>
<evidence type="ECO:0008006" key="3">
    <source>
        <dbReference type="Google" id="ProtNLM"/>
    </source>
</evidence>
<keyword evidence="2" id="KW-1185">Reference proteome</keyword>
<evidence type="ECO:0000313" key="2">
    <source>
        <dbReference type="Proteomes" id="UP000816034"/>
    </source>
</evidence>
<protein>
    <recommendedName>
        <fullName evidence="3">F-box domain-containing protein</fullName>
    </recommendedName>
</protein>
<organism evidence="1 2">
    <name type="scientific">Naegleria lovaniensis</name>
    <name type="common">Amoeba</name>
    <dbReference type="NCBI Taxonomy" id="51637"/>
    <lineage>
        <taxon>Eukaryota</taxon>
        <taxon>Discoba</taxon>
        <taxon>Heterolobosea</taxon>
        <taxon>Tetramitia</taxon>
        <taxon>Eutetramitia</taxon>
        <taxon>Vahlkampfiidae</taxon>
        <taxon>Naegleria</taxon>
    </lineage>
</organism>
<accession>A0AA88KNL3</accession>
<dbReference type="InterPro" id="IPR037883">
    <property type="entry name" value="Knr4/Smi1-like_sf"/>
</dbReference>
<dbReference type="AlphaFoldDB" id="A0AA88KNL3"/>
<gene>
    <name evidence="1" type="ORF">C9374_001310</name>
</gene>
<proteinExistence type="predicted"/>
<evidence type="ECO:0000313" key="1">
    <source>
        <dbReference type="EMBL" id="KAG2387716.1"/>
    </source>
</evidence>
<sequence>MKRSLIENDDQKLVDERNEASLRVKSEQLSSKKFKETPSLVLDHSMKKDSSPLLRTIETTTTDHSHLLLPEIIFKIMQFLDERSRCLNCRLICSQYEAAYIELSKIELLELWNQLNSCCLVPLKEEAPSQEEIEKLELCFNFKLSWHWKTFLSQTNGRPNWNLKLVHPSNIIYPIEEWDYLSNITRDHFGLANKDACICIGRLSTEKLLIMDIMTQVLYLTKGMNQFEQLGLLKTWFSDLRKAIAPIGEFVRIYGISELNVKYAKECNTVERALELISKNPFYYTVFNKNLKCNLQIVKSMIPYHSMLLDISFKKNKEFILQHLNQSMNLFIHAVRELKRDVDLQNAFVFIAKRTNNQYLSFYVNANLNQPEDLLQQLIQPNVQDFSYD</sequence>
<dbReference type="Proteomes" id="UP000816034">
    <property type="component" value="Unassembled WGS sequence"/>
</dbReference>
<dbReference type="EMBL" id="PYSW02000012">
    <property type="protein sequence ID" value="KAG2387716.1"/>
    <property type="molecule type" value="Genomic_DNA"/>
</dbReference>
<name>A0AA88KNL3_NAELO</name>
<reference evidence="1 2" key="1">
    <citation type="journal article" date="2018" name="BMC Genomics">
        <title>The genome of Naegleria lovaniensis, the basis for a comparative approach to unravel pathogenicity factors of the human pathogenic amoeba N. fowleri.</title>
        <authorList>
            <person name="Liechti N."/>
            <person name="Schurch N."/>
            <person name="Bruggmann R."/>
            <person name="Wittwer M."/>
        </authorList>
    </citation>
    <scope>NUCLEOTIDE SEQUENCE [LARGE SCALE GENOMIC DNA]</scope>
    <source>
        <strain evidence="1 2">ATCC 30569</strain>
    </source>
</reference>
<dbReference type="RefSeq" id="XP_044551708.1">
    <property type="nucleotide sequence ID" value="XM_044688937.1"/>
</dbReference>